<evidence type="ECO:0000256" key="1">
    <source>
        <dbReference type="ARBA" id="ARBA00001971"/>
    </source>
</evidence>
<keyword evidence="4 6" id="KW-0408">Iron</keyword>
<dbReference type="Proteomes" id="UP000287166">
    <property type="component" value="Unassembled WGS sequence"/>
</dbReference>
<dbReference type="RefSeq" id="XP_027619043.1">
    <property type="nucleotide sequence ID" value="XM_027763242.1"/>
</dbReference>
<evidence type="ECO:0000256" key="5">
    <source>
        <dbReference type="ARBA" id="ARBA00023033"/>
    </source>
</evidence>
<dbReference type="PRINTS" id="PR00463">
    <property type="entry name" value="EP450I"/>
</dbReference>
<dbReference type="PANTHER" id="PTHR24303">
    <property type="entry name" value="HEME-BINDING MONOOXYGENASE FAMILY"/>
    <property type="match status" value="1"/>
</dbReference>
<gene>
    <name evidence="9" type="ORF">SCP_1203600</name>
</gene>
<dbReference type="EMBL" id="BFAD01000012">
    <property type="protein sequence ID" value="GBE88130.1"/>
    <property type="molecule type" value="Genomic_DNA"/>
</dbReference>
<dbReference type="PROSITE" id="PS00086">
    <property type="entry name" value="CYTOCHROME_P450"/>
    <property type="match status" value="1"/>
</dbReference>
<dbReference type="InterPro" id="IPR017972">
    <property type="entry name" value="Cyt_P450_CS"/>
</dbReference>
<keyword evidence="3 7" id="KW-0560">Oxidoreductase</keyword>
<dbReference type="OrthoDB" id="2789670at2759"/>
<feature type="binding site" description="axial binding residue" evidence="6">
    <location>
        <position position="450"/>
    </location>
    <ligand>
        <name>heme</name>
        <dbReference type="ChEBI" id="CHEBI:30413"/>
    </ligand>
    <ligandPart>
        <name>Fe</name>
        <dbReference type="ChEBI" id="CHEBI:18248"/>
    </ligandPart>
</feature>
<evidence type="ECO:0000256" key="2">
    <source>
        <dbReference type="ARBA" id="ARBA00022723"/>
    </source>
</evidence>
<keyword evidence="8" id="KW-0472">Membrane</keyword>
<proteinExistence type="inferred from homology"/>
<evidence type="ECO:0000313" key="9">
    <source>
        <dbReference type="EMBL" id="GBE88130.1"/>
    </source>
</evidence>
<dbReference type="SUPFAM" id="SSF48264">
    <property type="entry name" value="Cytochrome P450"/>
    <property type="match status" value="1"/>
</dbReference>
<accession>A0A401H174</accession>
<dbReference type="GO" id="GO:0005506">
    <property type="term" value="F:iron ion binding"/>
    <property type="evidence" value="ECO:0007669"/>
    <property type="project" value="InterPro"/>
</dbReference>
<comment type="caution">
    <text evidence="9">The sequence shown here is derived from an EMBL/GenBank/DDBJ whole genome shotgun (WGS) entry which is preliminary data.</text>
</comment>
<keyword evidence="10" id="KW-1185">Reference proteome</keyword>
<evidence type="ECO:0000256" key="6">
    <source>
        <dbReference type="PIRSR" id="PIRSR602401-1"/>
    </source>
</evidence>
<name>A0A401H174_9APHY</name>
<comment type="cofactor">
    <cofactor evidence="1 6">
        <name>heme</name>
        <dbReference type="ChEBI" id="CHEBI:30413"/>
    </cofactor>
</comment>
<dbReference type="PRINTS" id="PR00385">
    <property type="entry name" value="P450"/>
</dbReference>
<dbReference type="GeneID" id="38785047"/>
<protein>
    <submittedName>
        <fullName evidence="9">Cytochrome P450 monooxygenase gliC</fullName>
    </submittedName>
</protein>
<comment type="similarity">
    <text evidence="7">Belongs to the cytochrome P450 family.</text>
</comment>
<dbReference type="GO" id="GO:0016705">
    <property type="term" value="F:oxidoreductase activity, acting on paired donors, with incorporation or reduction of molecular oxygen"/>
    <property type="evidence" value="ECO:0007669"/>
    <property type="project" value="InterPro"/>
</dbReference>
<keyword evidence="8" id="KW-0812">Transmembrane</keyword>
<dbReference type="GO" id="GO:0020037">
    <property type="term" value="F:heme binding"/>
    <property type="evidence" value="ECO:0007669"/>
    <property type="project" value="InterPro"/>
</dbReference>
<dbReference type="PANTHER" id="PTHR24303:SF31">
    <property type="entry name" value="CYTOCHROME P450 307A1-RELATED"/>
    <property type="match status" value="1"/>
</dbReference>
<dbReference type="InterPro" id="IPR002401">
    <property type="entry name" value="Cyt_P450_E_grp-I"/>
</dbReference>
<dbReference type="GO" id="GO:0004497">
    <property type="term" value="F:monooxygenase activity"/>
    <property type="evidence" value="ECO:0007669"/>
    <property type="project" value="UniProtKB-KW"/>
</dbReference>
<sequence>MIEGDTSLKNLVSVSNVVILTVVVAFSLLLKGVSLHTTLRNLVIGPHDRVAGSKGVRRIPGPAYKWPFGQLEDKFLRGRKKGQEWQALYGDIYRIWSGDQLEVVLTRWQDAAVFYRDAHQHIKPRDSDGGWLFRSILGFGLGLVSEGQWRRLRGHFDPHFSFASISTFVPDVICDGDEYVKQLLPNPAQISRDFHVGNDFKMFGFFLVAKLLFGELDVKQKKALEELIDMHSDIFKLIFNDVTSMIPAARHLPFLRTNRALKKFHHHWLQFNHDAYAKVKGDTNYPITHLWQAMENGSMSEKELLNTVDESLFANVDVSASAVAWSILLTCTLSAHQARLRTEIAENAHDVDGYVRRTDTYLHRTLLETLRVRPVASLIAPESATVDKVLDDGHVIPSGVKVITDVVAVNVRDPFWGADAELFLPDRFETLAGEDVRRHLFTFGFGPRQCLGKYLADKMIKTLLVYMFGRFEGETLPGGKDADDEWKVKVDTFVQLPDAYVRLTRLNKPLV</sequence>
<reference evidence="9 10" key="1">
    <citation type="journal article" date="2018" name="Sci. Rep.">
        <title>Genome sequence of the cauliflower mushroom Sparassis crispa (Hanabiratake) and its association with beneficial usage.</title>
        <authorList>
            <person name="Kiyama R."/>
            <person name="Furutani Y."/>
            <person name="Kawaguchi K."/>
            <person name="Nakanishi T."/>
        </authorList>
    </citation>
    <scope>NUCLEOTIDE SEQUENCE [LARGE SCALE GENOMIC DNA]</scope>
</reference>
<feature type="transmembrane region" description="Helical" evidence="8">
    <location>
        <begin position="12"/>
        <end position="30"/>
    </location>
</feature>
<evidence type="ECO:0000313" key="10">
    <source>
        <dbReference type="Proteomes" id="UP000287166"/>
    </source>
</evidence>
<keyword evidence="8" id="KW-1133">Transmembrane helix</keyword>
<evidence type="ECO:0000256" key="7">
    <source>
        <dbReference type="RuleBase" id="RU000461"/>
    </source>
</evidence>
<dbReference type="Pfam" id="PF00067">
    <property type="entry name" value="p450"/>
    <property type="match status" value="1"/>
</dbReference>
<evidence type="ECO:0000256" key="4">
    <source>
        <dbReference type="ARBA" id="ARBA00023004"/>
    </source>
</evidence>
<dbReference type="Gene3D" id="1.10.630.10">
    <property type="entry name" value="Cytochrome P450"/>
    <property type="match status" value="1"/>
</dbReference>
<dbReference type="AlphaFoldDB" id="A0A401H174"/>
<dbReference type="STRING" id="139825.A0A401H174"/>
<evidence type="ECO:0000256" key="8">
    <source>
        <dbReference type="SAM" id="Phobius"/>
    </source>
</evidence>
<dbReference type="InterPro" id="IPR036396">
    <property type="entry name" value="Cyt_P450_sf"/>
</dbReference>
<evidence type="ECO:0000256" key="3">
    <source>
        <dbReference type="ARBA" id="ARBA00023002"/>
    </source>
</evidence>
<organism evidence="9 10">
    <name type="scientific">Sparassis crispa</name>
    <dbReference type="NCBI Taxonomy" id="139825"/>
    <lineage>
        <taxon>Eukaryota</taxon>
        <taxon>Fungi</taxon>
        <taxon>Dikarya</taxon>
        <taxon>Basidiomycota</taxon>
        <taxon>Agaricomycotina</taxon>
        <taxon>Agaricomycetes</taxon>
        <taxon>Polyporales</taxon>
        <taxon>Sparassidaceae</taxon>
        <taxon>Sparassis</taxon>
    </lineage>
</organism>
<dbReference type="InterPro" id="IPR001128">
    <property type="entry name" value="Cyt_P450"/>
</dbReference>
<keyword evidence="6 7" id="KW-0349">Heme</keyword>
<keyword evidence="2 6" id="KW-0479">Metal-binding</keyword>
<dbReference type="InParanoid" id="A0A401H174"/>
<keyword evidence="5 7" id="KW-0503">Monooxygenase</keyword>